<proteinExistence type="predicted"/>
<sequence length="99" mass="10992">MVKLRKASKPEKMTKPRFISMLADPSGAMSLIPATPNSKSAPNSTNSKMDATRLTRQRALGMDGNLDQFRRIRMQLERDTGPGLGETIRSRGKDNKLAF</sequence>
<evidence type="ECO:0000256" key="1">
    <source>
        <dbReference type="SAM" id="MobiDB-lite"/>
    </source>
</evidence>
<gene>
    <name evidence="2" type="ordered locus">RB8863</name>
</gene>
<dbReference type="InParanoid" id="Q7UMF6"/>
<evidence type="ECO:0000313" key="3">
    <source>
        <dbReference type="Proteomes" id="UP000001025"/>
    </source>
</evidence>
<organism evidence="2 3">
    <name type="scientific">Rhodopirellula baltica (strain DSM 10527 / NCIMB 13988 / SH1)</name>
    <dbReference type="NCBI Taxonomy" id="243090"/>
    <lineage>
        <taxon>Bacteria</taxon>
        <taxon>Pseudomonadati</taxon>
        <taxon>Planctomycetota</taxon>
        <taxon>Planctomycetia</taxon>
        <taxon>Pirellulales</taxon>
        <taxon>Pirellulaceae</taxon>
        <taxon>Rhodopirellula</taxon>
    </lineage>
</organism>
<evidence type="ECO:0000313" key="2">
    <source>
        <dbReference type="EMBL" id="CAD75961.1"/>
    </source>
</evidence>
<dbReference type="EnsemblBacteria" id="CAD75961">
    <property type="protein sequence ID" value="CAD75961"/>
    <property type="gene ID" value="RB8863"/>
</dbReference>
<dbReference type="AlphaFoldDB" id="Q7UMF6"/>
<protein>
    <submittedName>
        <fullName evidence="2">Uncharacterized protein</fullName>
    </submittedName>
</protein>
<dbReference type="STRING" id="243090.RB8863"/>
<feature type="region of interest" description="Disordered" evidence="1">
    <location>
        <begin position="29"/>
        <end position="52"/>
    </location>
</feature>
<name>Q7UMF6_RHOBA</name>
<feature type="compositionally biased region" description="Polar residues" evidence="1">
    <location>
        <begin position="35"/>
        <end position="49"/>
    </location>
</feature>
<reference evidence="2 3" key="1">
    <citation type="journal article" date="2003" name="Proc. Natl. Acad. Sci. U.S.A.">
        <title>Complete genome sequence of the marine planctomycete Pirellula sp. strain 1.</title>
        <authorList>
            <person name="Gloeckner F.O."/>
            <person name="Kube M."/>
            <person name="Bauer M."/>
            <person name="Teeling H."/>
            <person name="Lombardot T."/>
            <person name="Ludwig W."/>
            <person name="Gade D."/>
            <person name="Beck A."/>
            <person name="Borzym K."/>
            <person name="Heitmann K."/>
            <person name="Rabus R."/>
            <person name="Schlesner H."/>
            <person name="Amann R."/>
            <person name="Reinhardt R."/>
        </authorList>
    </citation>
    <scope>NUCLEOTIDE SEQUENCE [LARGE SCALE GENOMIC DNA]</scope>
    <source>
        <strain evidence="3">DSM 10527 / NCIMB 13988 / SH1</strain>
    </source>
</reference>
<keyword evidence="3" id="KW-1185">Reference proteome</keyword>
<dbReference type="Proteomes" id="UP000001025">
    <property type="component" value="Chromosome"/>
</dbReference>
<dbReference type="HOGENOM" id="CLU_2318239_0_0_0"/>
<accession>Q7UMF6</accession>
<feature type="region of interest" description="Disordered" evidence="1">
    <location>
        <begin position="78"/>
        <end position="99"/>
    </location>
</feature>
<feature type="compositionally biased region" description="Basic and acidic residues" evidence="1">
    <location>
        <begin position="88"/>
        <end position="99"/>
    </location>
</feature>
<dbReference type="EMBL" id="BX294148">
    <property type="protein sequence ID" value="CAD75961.1"/>
    <property type="molecule type" value="Genomic_DNA"/>
</dbReference>
<dbReference type="KEGG" id="rba:RB8863"/>